<dbReference type="AlphaFoldDB" id="A0A1F8EGP7"/>
<name>A0A1F8EGP7_9BACT</name>
<dbReference type="EMBL" id="MGJD01000043">
    <property type="protein sequence ID" value="OGM99519.1"/>
    <property type="molecule type" value="Genomic_DNA"/>
</dbReference>
<accession>A0A1F8EGP7</accession>
<sequence>MGFFDFPDLNTIPKEWEKVVDFIKEDDEKPEDVIFNTEDPALLKDHLRNTKLIIKNSYLIL</sequence>
<reference evidence="1 2" key="1">
    <citation type="journal article" date="2016" name="Nat. Commun.">
        <title>Thousands of microbial genomes shed light on interconnected biogeochemical processes in an aquifer system.</title>
        <authorList>
            <person name="Anantharaman K."/>
            <person name="Brown C.T."/>
            <person name="Hug L.A."/>
            <person name="Sharon I."/>
            <person name="Castelle C.J."/>
            <person name="Probst A.J."/>
            <person name="Thomas B.C."/>
            <person name="Singh A."/>
            <person name="Wilkins M.J."/>
            <person name="Karaoz U."/>
            <person name="Brodie E.L."/>
            <person name="Williams K.H."/>
            <person name="Hubbard S.S."/>
            <person name="Banfield J.F."/>
        </authorList>
    </citation>
    <scope>NUCLEOTIDE SEQUENCE [LARGE SCALE GENOMIC DNA]</scope>
</reference>
<gene>
    <name evidence="1" type="ORF">A2650_01355</name>
</gene>
<evidence type="ECO:0000313" key="2">
    <source>
        <dbReference type="Proteomes" id="UP000177117"/>
    </source>
</evidence>
<organism evidence="1 2">
    <name type="scientific">Candidatus Yanofskybacteria bacterium RIFCSPHIGHO2_01_FULL_41_53</name>
    <dbReference type="NCBI Taxonomy" id="1802663"/>
    <lineage>
        <taxon>Bacteria</taxon>
        <taxon>Candidatus Yanofskyibacteriota</taxon>
    </lineage>
</organism>
<proteinExistence type="predicted"/>
<comment type="caution">
    <text evidence="1">The sequence shown here is derived from an EMBL/GenBank/DDBJ whole genome shotgun (WGS) entry which is preliminary data.</text>
</comment>
<dbReference type="Proteomes" id="UP000177117">
    <property type="component" value="Unassembled WGS sequence"/>
</dbReference>
<protein>
    <submittedName>
        <fullName evidence="1">Uncharacterized protein</fullName>
    </submittedName>
</protein>
<evidence type="ECO:0000313" key="1">
    <source>
        <dbReference type="EMBL" id="OGM99519.1"/>
    </source>
</evidence>